<sequence length="134" mass="15689">MALLLIKNKYNRCRRRHLELEQQQRVWKTMAKNKLRGQRSRNVFHITSQKTLRLKIKPNQFTTNLLKINTSYVYDVCDEKVNRANKAFADTQKAFAHFSKGPSLEPLQKQLTPQQCHKNEPANVDEATRLTAPL</sequence>
<reference evidence="2" key="1">
    <citation type="submission" date="2025-08" db="UniProtKB">
        <authorList>
            <consortium name="RefSeq"/>
        </authorList>
    </citation>
    <scope>IDENTIFICATION</scope>
    <source>
        <tissue evidence="2">Blood</tissue>
    </source>
</reference>
<proteinExistence type="predicted"/>
<organism evidence="1 2">
    <name type="scientific">Camelus bactrianus</name>
    <name type="common">Bactrian camel</name>
    <dbReference type="NCBI Taxonomy" id="9837"/>
    <lineage>
        <taxon>Eukaryota</taxon>
        <taxon>Metazoa</taxon>
        <taxon>Chordata</taxon>
        <taxon>Craniata</taxon>
        <taxon>Vertebrata</taxon>
        <taxon>Euteleostomi</taxon>
        <taxon>Mammalia</taxon>
        <taxon>Eutheria</taxon>
        <taxon>Laurasiatheria</taxon>
        <taxon>Artiodactyla</taxon>
        <taxon>Tylopoda</taxon>
        <taxon>Camelidae</taxon>
        <taxon>Camelus</taxon>
    </lineage>
</organism>
<dbReference type="RefSeq" id="XP_074215699.1">
    <property type="nucleotide sequence ID" value="XM_074359598.1"/>
</dbReference>
<evidence type="ECO:0000313" key="2">
    <source>
        <dbReference type="RefSeq" id="XP_074215699.1"/>
    </source>
</evidence>
<accession>A0AC58Q084</accession>
<keyword evidence="1" id="KW-1185">Reference proteome</keyword>
<protein>
    <submittedName>
        <fullName evidence="2">Ribosomal biogenesis factor-like</fullName>
    </submittedName>
</protein>
<evidence type="ECO:0000313" key="1">
    <source>
        <dbReference type="Proteomes" id="UP001732780"/>
    </source>
</evidence>
<dbReference type="Proteomes" id="UP001732780">
    <property type="component" value="Chromosome X"/>
</dbReference>
<gene>
    <name evidence="2" type="primary">LOC105079430</name>
</gene>
<name>A0AC58Q084_CAMBA</name>